<dbReference type="Proteomes" id="UP001152798">
    <property type="component" value="Chromosome 3"/>
</dbReference>
<reference evidence="1" key="1">
    <citation type="submission" date="2022-01" db="EMBL/GenBank/DDBJ databases">
        <authorList>
            <person name="King R."/>
        </authorList>
    </citation>
    <scope>NUCLEOTIDE SEQUENCE</scope>
</reference>
<dbReference type="AlphaFoldDB" id="A0A9P0E9P3"/>
<gene>
    <name evidence="1" type="ORF">NEZAVI_LOCUS5197</name>
</gene>
<dbReference type="OrthoDB" id="191686at2759"/>
<proteinExistence type="predicted"/>
<evidence type="ECO:0000313" key="1">
    <source>
        <dbReference type="EMBL" id="CAH1394777.1"/>
    </source>
</evidence>
<protein>
    <submittedName>
        <fullName evidence="1">Uncharacterized protein</fullName>
    </submittedName>
</protein>
<organism evidence="1 2">
    <name type="scientific">Nezara viridula</name>
    <name type="common">Southern green stink bug</name>
    <name type="synonym">Cimex viridulus</name>
    <dbReference type="NCBI Taxonomy" id="85310"/>
    <lineage>
        <taxon>Eukaryota</taxon>
        <taxon>Metazoa</taxon>
        <taxon>Ecdysozoa</taxon>
        <taxon>Arthropoda</taxon>
        <taxon>Hexapoda</taxon>
        <taxon>Insecta</taxon>
        <taxon>Pterygota</taxon>
        <taxon>Neoptera</taxon>
        <taxon>Paraneoptera</taxon>
        <taxon>Hemiptera</taxon>
        <taxon>Heteroptera</taxon>
        <taxon>Panheteroptera</taxon>
        <taxon>Pentatomomorpha</taxon>
        <taxon>Pentatomoidea</taxon>
        <taxon>Pentatomidae</taxon>
        <taxon>Pentatominae</taxon>
        <taxon>Nezara</taxon>
    </lineage>
</organism>
<keyword evidence="2" id="KW-1185">Reference proteome</keyword>
<sequence length="131" mass="14922">MLAACAIYWTQNDESLLSDNILTKLNRELVLQRVGGMGCFGSKDKLSKEDMDFLKTRTRYDEATIKECMFANPLGPKKLVIFNTPGVARSFLILQMRQNLLSFLFRRVLFRSMAYASSHVLSFLGRTLLSS</sequence>
<name>A0A9P0E9P3_NEZVI</name>
<dbReference type="EMBL" id="OV725079">
    <property type="protein sequence ID" value="CAH1394777.1"/>
    <property type="molecule type" value="Genomic_DNA"/>
</dbReference>
<evidence type="ECO:0000313" key="2">
    <source>
        <dbReference type="Proteomes" id="UP001152798"/>
    </source>
</evidence>
<accession>A0A9P0E9P3</accession>